<evidence type="ECO:0000256" key="8">
    <source>
        <dbReference type="SAM" id="MobiDB-lite"/>
    </source>
</evidence>
<comment type="caution">
    <text evidence="10">The sequence shown here is derived from an EMBL/GenBank/DDBJ whole genome shotgun (WGS) entry which is preliminary data.</text>
</comment>
<evidence type="ECO:0000313" key="10">
    <source>
        <dbReference type="EMBL" id="CAG7815825.1"/>
    </source>
</evidence>
<dbReference type="PANTHER" id="PTHR11647:SF1">
    <property type="entry name" value="COLLAPSIN RESPONSE MEDIATOR PROTEIN"/>
    <property type="match status" value="1"/>
</dbReference>
<evidence type="ECO:0000313" key="11">
    <source>
        <dbReference type="Proteomes" id="UP000708208"/>
    </source>
</evidence>
<evidence type="ECO:0000259" key="9">
    <source>
        <dbReference type="Pfam" id="PF01979"/>
    </source>
</evidence>
<dbReference type="InterPro" id="IPR006680">
    <property type="entry name" value="Amidohydro-rel"/>
</dbReference>
<keyword evidence="11" id="KW-1185">Reference proteome</keyword>
<gene>
    <name evidence="10" type="ORF">AFUS01_LOCUS26476</name>
</gene>
<evidence type="ECO:0000256" key="1">
    <source>
        <dbReference type="ARBA" id="ARBA00001947"/>
    </source>
</evidence>
<evidence type="ECO:0000256" key="2">
    <source>
        <dbReference type="ARBA" id="ARBA00008829"/>
    </source>
</evidence>
<dbReference type="NCBIfam" id="TIGR02033">
    <property type="entry name" value="D-hydantoinase"/>
    <property type="match status" value="1"/>
</dbReference>
<sequence length="915" mass="100600">MKFLVEMAYCSGDVYRFGPKTGNRPKACSQKLYTLMYIYRQCKNMSGVQNLVRIASHDDLHDLQLRQFPGFVECEICQIPGSFHDRRHTTLPDNMMRIKTDGTKDCTYETMENPKLQNPGSCIPGLGENKPRARLLGKSIFGFVSSSDTLNTPELPSEKVKGSQSTKVKKESSLSSKKEYFSKPVVVRQVQGKHGNGQNHLTDSTEGIVSNCIFIPSQNSRCASSVGSVLFPKLRNPSADDFILHTNENFGKDSKQDTLQDACVVGSALASIQFIVVGSFYSHGFYATDLPLPLSCVTKPYFRYNTMAARNSGNPVKKVPIHLQSSQNRLIIKGAKIVNADGMTDGDVFIEDGSIKEIGKNLIIPGGTRTIDARGKYLMPGGIDTHTHLQMPFMGTKSIDDFYIGTKAGIAGGTTMIMDFVIPEKGESLIDAYQKWRSWAEDQVCCDYSLHVAITWWSEKVKNEMEILVKDHGVNSFKVFMAYKDVFMLRDHEILAVLEQAKKIGALVQVHAENGDVIAENCKKVLAAGVTGPEGHELSRPEEVEAEATNRACMLANQVNCPLYVVHVMSKSAGNVIAEKRQQGAVVFGEPIAAALGTDGTNYWNKCWRHAAAHILSPPLRPDPTTPGYLMDLLARDDLQLTGTDNCTFSSEQKKLGAGDFTKIPNGVNGLEDRMSVIWEKGVQAGKLDPCRFVAVTSTAAAKIFNMYPQKGTIAAGSDADIIIWDARKTRTISAKTHHHATDNNIFEGMTCHGVADYVICNGRVCVDEGQVKVLQGYGRFIHRAPFSPFVYDLIREKDARRAAALKPVPRSGYDGEMVSIAQQVQNGVDKVNAAETPVAVQNVKPLAIPVSAPTPPPQSQLIEDFEALKSPSGVKNQQESTFSVADDTRFDEDEEVQRPTIKPQPLTFIINLVG</sequence>
<organism evidence="10 11">
    <name type="scientific">Allacma fusca</name>
    <dbReference type="NCBI Taxonomy" id="39272"/>
    <lineage>
        <taxon>Eukaryota</taxon>
        <taxon>Metazoa</taxon>
        <taxon>Ecdysozoa</taxon>
        <taxon>Arthropoda</taxon>
        <taxon>Hexapoda</taxon>
        <taxon>Collembola</taxon>
        <taxon>Symphypleona</taxon>
        <taxon>Sminthuridae</taxon>
        <taxon>Allacma</taxon>
    </lineage>
</organism>
<dbReference type="PANTHER" id="PTHR11647">
    <property type="entry name" value="HYDRANTOINASE/DIHYDROPYRIMIDINASE FAMILY MEMBER"/>
    <property type="match status" value="1"/>
</dbReference>
<feature type="region of interest" description="Disordered" evidence="8">
    <location>
        <begin position="870"/>
        <end position="899"/>
    </location>
</feature>
<keyword evidence="4" id="KW-0378">Hydrolase</keyword>
<evidence type="ECO:0000256" key="5">
    <source>
        <dbReference type="ARBA" id="ARBA00036696"/>
    </source>
</evidence>
<dbReference type="EMBL" id="CAJVCH010353467">
    <property type="protein sequence ID" value="CAG7815825.1"/>
    <property type="molecule type" value="Genomic_DNA"/>
</dbReference>
<evidence type="ECO:0000256" key="4">
    <source>
        <dbReference type="ARBA" id="ARBA00022801"/>
    </source>
</evidence>
<dbReference type="CDD" id="cd01314">
    <property type="entry name" value="D-HYD"/>
    <property type="match status" value="1"/>
</dbReference>
<reference evidence="10" key="1">
    <citation type="submission" date="2021-06" db="EMBL/GenBank/DDBJ databases">
        <authorList>
            <person name="Hodson N. C."/>
            <person name="Mongue J. A."/>
            <person name="Jaron S. K."/>
        </authorList>
    </citation>
    <scope>NUCLEOTIDE SEQUENCE</scope>
</reference>
<comment type="catalytic activity">
    <reaction evidence="5">
        <text>5,6-dihydrouracil + H2O = 3-(carbamoylamino)propanoate + H(+)</text>
        <dbReference type="Rhea" id="RHEA:16121"/>
        <dbReference type="ChEBI" id="CHEBI:11892"/>
        <dbReference type="ChEBI" id="CHEBI:15377"/>
        <dbReference type="ChEBI" id="CHEBI:15378"/>
        <dbReference type="ChEBI" id="CHEBI:15901"/>
        <dbReference type="EC" id="3.5.2.2"/>
    </reaction>
</comment>
<dbReference type="Proteomes" id="UP000708208">
    <property type="component" value="Unassembled WGS sequence"/>
</dbReference>
<dbReference type="GO" id="GO:0004157">
    <property type="term" value="F:dihydropyrimidinase activity"/>
    <property type="evidence" value="ECO:0007669"/>
    <property type="project" value="UniProtKB-EC"/>
</dbReference>
<dbReference type="AlphaFoldDB" id="A0A8J2KJU3"/>
<feature type="region of interest" description="Disordered" evidence="8">
    <location>
        <begin position="152"/>
        <end position="175"/>
    </location>
</feature>
<dbReference type="FunFam" id="3.20.20.140:FF:000076">
    <property type="entry name" value="Dihydropyrimidinase like 2"/>
    <property type="match status" value="1"/>
</dbReference>
<feature type="modified residue" description="N6-carboxylysine" evidence="7">
    <location>
        <position position="478"/>
    </location>
</feature>
<comment type="PTM">
    <text evidence="7">Carbamylation allows a single lysine to coordinate two divalent metal cations.</text>
</comment>
<dbReference type="GO" id="GO:0046872">
    <property type="term" value="F:metal ion binding"/>
    <property type="evidence" value="ECO:0007669"/>
    <property type="project" value="UniProtKB-KW"/>
</dbReference>
<dbReference type="EC" id="3.5.2.2" evidence="6"/>
<protein>
    <recommendedName>
        <fullName evidence="6">dihydropyrimidinase</fullName>
        <ecNumber evidence="6">3.5.2.2</ecNumber>
    </recommendedName>
</protein>
<evidence type="ECO:0000256" key="7">
    <source>
        <dbReference type="PIRSR" id="PIRSR611778-50"/>
    </source>
</evidence>
<name>A0A8J2KJU3_9HEXA</name>
<dbReference type="OrthoDB" id="10258955at2759"/>
<evidence type="ECO:0000256" key="3">
    <source>
        <dbReference type="ARBA" id="ARBA00022723"/>
    </source>
</evidence>
<proteinExistence type="inferred from homology"/>
<dbReference type="Pfam" id="PF01979">
    <property type="entry name" value="Amidohydro_1"/>
    <property type="match status" value="1"/>
</dbReference>
<feature type="domain" description="Amidohydrolase-related" evidence="9">
    <location>
        <begin position="377"/>
        <end position="765"/>
    </location>
</feature>
<keyword evidence="3" id="KW-0479">Metal-binding</keyword>
<dbReference type="GO" id="GO:0005829">
    <property type="term" value="C:cytosol"/>
    <property type="evidence" value="ECO:0007669"/>
    <property type="project" value="TreeGrafter"/>
</dbReference>
<dbReference type="GO" id="GO:0006208">
    <property type="term" value="P:pyrimidine nucleobase catabolic process"/>
    <property type="evidence" value="ECO:0007669"/>
    <property type="project" value="TreeGrafter"/>
</dbReference>
<comment type="cofactor">
    <cofactor evidence="1">
        <name>Zn(2+)</name>
        <dbReference type="ChEBI" id="CHEBI:29105"/>
    </cofactor>
</comment>
<comment type="similarity">
    <text evidence="2">Belongs to the metallo-dependent hydrolases superfamily. Hydantoinase/dihydropyrimidinase family.</text>
</comment>
<dbReference type="InterPro" id="IPR011778">
    <property type="entry name" value="Hydantoinase/dihydroPyrase"/>
</dbReference>
<accession>A0A8J2KJU3</accession>
<feature type="compositionally biased region" description="Polar residues" evidence="8">
    <location>
        <begin position="874"/>
        <end position="884"/>
    </location>
</feature>
<dbReference type="InterPro" id="IPR050378">
    <property type="entry name" value="Metallo-dep_Hydrolases_sf"/>
</dbReference>
<evidence type="ECO:0000256" key="6">
    <source>
        <dbReference type="ARBA" id="ARBA00039113"/>
    </source>
</evidence>